<dbReference type="NCBIfam" id="NF041258">
    <property type="entry name" value="motor_HelR_2"/>
    <property type="match status" value="1"/>
</dbReference>
<name>A0A428WJX6_AMYBA</name>
<dbReference type="RefSeq" id="WP_084641670.1">
    <property type="nucleotide sequence ID" value="NZ_QHHU01000025.1"/>
</dbReference>
<evidence type="ECO:0000256" key="4">
    <source>
        <dbReference type="ARBA" id="ARBA00022840"/>
    </source>
</evidence>
<dbReference type="OrthoDB" id="9787585at2"/>
<proteinExistence type="predicted"/>
<dbReference type="GO" id="GO:0003677">
    <property type="term" value="F:DNA binding"/>
    <property type="evidence" value="ECO:0007669"/>
    <property type="project" value="InterPro"/>
</dbReference>
<dbReference type="InterPro" id="IPR048227">
    <property type="entry name" value="HelD-like_actinomycetes"/>
</dbReference>
<dbReference type="InterPro" id="IPR014016">
    <property type="entry name" value="UvrD-like_ATP-bd"/>
</dbReference>
<protein>
    <submittedName>
        <fullName evidence="7">Helicase</fullName>
    </submittedName>
</protein>
<accession>A0A428WJX6</accession>
<dbReference type="PROSITE" id="PS51198">
    <property type="entry name" value="UVRD_HELICASE_ATP_BIND"/>
    <property type="match status" value="1"/>
</dbReference>
<dbReference type="GO" id="GO:0016787">
    <property type="term" value="F:hydrolase activity"/>
    <property type="evidence" value="ECO:0007669"/>
    <property type="project" value="UniProtKB-UniRule"/>
</dbReference>
<evidence type="ECO:0000259" key="6">
    <source>
        <dbReference type="PROSITE" id="PS51198"/>
    </source>
</evidence>
<evidence type="ECO:0000256" key="5">
    <source>
        <dbReference type="PROSITE-ProRule" id="PRU00560"/>
    </source>
</evidence>
<sequence>MSNQGYDEELREERAYVAALYERLDRERAAAQARYHGALGQTGLTPGERETDVRCRSREAVRLDFADNGLCFGRLDALSGETSYIGRIGLFDAENDYEPFLLDWRAPAARPFYVATAATPENMRRRRQFHTMGRRVLDFTDEVLGRPGLDDIGGSGGSSPQACLSERGDAALLAAVNAPRGDGMRDIVATIQAEQDEIIRLGHSGVLVVEGGPGTGKTAVALHRVAYLLYTHRERMSRTGVLVVGPSPLFLDHIGRVLPSLGESDVVFLTTGALVPGLRVTAEDSPEVARLKGSLKILDVLNAAVADRQRVPDEPVPVELGDVTVDLDAGLADEARLEACRSGLPHNEARAVFRKHVLALVAERAVAKIGEGWLTREDRGAWADLRDDVLDELREHEELDATLSALWPELTPETLLAPLYMSPRRLEAAGADPTLFRADGSAWTVSDVPLLDELAGLLGRDDSAERAAARRLADEEAEYAAGVMDVMKLDREELDEDVMLVAENLLHAEDLAERFVERDTRDLAERAAADRDWTYGHVVVDEAQELSEMDWRALMLRCPSRSFTIVGDLAQRRSAAGATAWGPVLAPYVGDRWQYRELTVNYRTPAEIMTVAGALLARFAPDVRPPESVRACGVRPWSRRVVDGELPGAVDEFVRDETGREGTSVVIGPPGVPGTIPPAATKGLEFDAVLVVDPARILAAGPRGAAELYVALTRATQRLGVLHRDPLPAALTGLAEAGAPARAGHRRFL</sequence>
<keyword evidence="1 5" id="KW-0547">Nucleotide-binding</keyword>
<dbReference type="AlphaFoldDB" id="A0A428WJX6"/>
<evidence type="ECO:0000313" key="7">
    <source>
        <dbReference type="EMBL" id="RSM43378.1"/>
    </source>
</evidence>
<dbReference type="InterPro" id="IPR027417">
    <property type="entry name" value="P-loop_NTPase"/>
</dbReference>
<keyword evidence="2 5" id="KW-0378">Hydrolase</keyword>
<feature type="binding site" evidence="5">
    <location>
        <begin position="211"/>
        <end position="218"/>
    </location>
    <ligand>
        <name>ATP</name>
        <dbReference type="ChEBI" id="CHEBI:30616"/>
    </ligand>
</feature>
<dbReference type="EMBL" id="QHHU01000025">
    <property type="protein sequence ID" value="RSM43378.1"/>
    <property type="molecule type" value="Genomic_DNA"/>
</dbReference>
<feature type="domain" description="UvrD-like helicase ATP-binding" evidence="6">
    <location>
        <begin position="190"/>
        <end position="605"/>
    </location>
</feature>
<dbReference type="NCBIfam" id="NF041465">
    <property type="entry name" value="HelD_MYCSM"/>
    <property type="match status" value="1"/>
</dbReference>
<evidence type="ECO:0000313" key="8">
    <source>
        <dbReference type="Proteomes" id="UP000286716"/>
    </source>
</evidence>
<evidence type="ECO:0000256" key="1">
    <source>
        <dbReference type="ARBA" id="ARBA00022741"/>
    </source>
</evidence>
<organism evidence="7 8">
    <name type="scientific">Amycolatopsis balhimycina DSM 5908</name>
    <dbReference type="NCBI Taxonomy" id="1081091"/>
    <lineage>
        <taxon>Bacteria</taxon>
        <taxon>Bacillati</taxon>
        <taxon>Actinomycetota</taxon>
        <taxon>Actinomycetes</taxon>
        <taxon>Pseudonocardiales</taxon>
        <taxon>Pseudonocardiaceae</taxon>
        <taxon>Amycolatopsis</taxon>
    </lineage>
</organism>
<dbReference type="Pfam" id="PF00580">
    <property type="entry name" value="UvrD-helicase"/>
    <property type="match status" value="1"/>
</dbReference>
<dbReference type="GO" id="GO:0000725">
    <property type="term" value="P:recombinational repair"/>
    <property type="evidence" value="ECO:0007669"/>
    <property type="project" value="TreeGrafter"/>
</dbReference>
<dbReference type="Proteomes" id="UP000286716">
    <property type="component" value="Unassembled WGS sequence"/>
</dbReference>
<dbReference type="InterPro" id="IPR000212">
    <property type="entry name" value="DNA_helicase_UvrD/REP"/>
</dbReference>
<dbReference type="GO" id="GO:0043138">
    <property type="term" value="F:3'-5' DNA helicase activity"/>
    <property type="evidence" value="ECO:0007669"/>
    <property type="project" value="TreeGrafter"/>
</dbReference>
<comment type="caution">
    <text evidence="7">The sequence shown here is derived from an EMBL/GenBank/DDBJ whole genome shotgun (WGS) entry which is preliminary data.</text>
</comment>
<evidence type="ECO:0000256" key="2">
    <source>
        <dbReference type="ARBA" id="ARBA00022801"/>
    </source>
</evidence>
<dbReference type="PANTHER" id="PTHR11070">
    <property type="entry name" value="UVRD / RECB / PCRA DNA HELICASE FAMILY MEMBER"/>
    <property type="match status" value="1"/>
</dbReference>
<reference evidence="7 8" key="1">
    <citation type="submission" date="2018-05" db="EMBL/GenBank/DDBJ databases">
        <title>Evolution of GPA BGCs.</title>
        <authorList>
            <person name="Waglechner N."/>
            <person name="Wright G.D."/>
        </authorList>
    </citation>
    <scope>NUCLEOTIDE SEQUENCE [LARGE SCALE GENOMIC DNA]</scope>
    <source>
        <strain evidence="7 8">DSM 5908</strain>
    </source>
</reference>
<keyword evidence="8" id="KW-1185">Reference proteome</keyword>
<dbReference type="GO" id="GO:0005829">
    <property type="term" value="C:cytosol"/>
    <property type="evidence" value="ECO:0007669"/>
    <property type="project" value="TreeGrafter"/>
</dbReference>
<dbReference type="Gene3D" id="3.40.50.300">
    <property type="entry name" value="P-loop containing nucleotide triphosphate hydrolases"/>
    <property type="match status" value="3"/>
</dbReference>
<keyword evidence="4 5" id="KW-0067">ATP-binding</keyword>
<gene>
    <name evidence="7" type="ORF">DMA12_19190</name>
</gene>
<dbReference type="PANTHER" id="PTHR11070:SF45">
    <property type="entry name" value="DNA 3'-5' HELICASE"/>
    <property type="match status" value="1"/>
</dbReference>
<dbReference type="SUPFAM" id="SSF52540">
    <property type="entry name" value="P-loop containing nucleoside triphosphate hydrolases"/>
    <property type="match status" value="1"/>
</dbReference>
<keyword evidence="3 5" id="KW-0347">Helicase</keyword>
<evidence type="ECO:0000256" key="3">
    <source>
        <dbReference type="ARBA" id="ARBA00022806"/>
    </source>
</evidence>
<dbReference type="GO" id="GO:0005524">
    <property type="term" value="F:ATP binding"/>
    <property type="evidence" value="ECO:0007669"/>
    <property type="project" value="UniProtKB-UniRule"/>
</dbReference>